<dbReference type="PANTHER" id="PTHR13049:SF2">
    <property type="entry name" value="COILED-COIL DOMAIN-CONTAINING PROTEIN 25"/>
    <property type="match status" value="1"/>
</dbReference>
<name>A0A0L0RYS5_ALLM3</name>
<feature type="region of interest" description="Disordered" evidence="2">
    <location>
        <begin position="58"/>
        <end position="79"/>
    </location>
</feature>
<feature type="domain" description="NFACT RNA-binding" evidence="3">
    <location>
        <begin position="17"/>
        <end position="144"/>
    </location>
</feature>
<organism evidence="4 5">
    <name type="scientific">Allomyces macrogynus (strain ATCC 38327)</name>
    <name type="common">Allomyces javanicus var. macrogynus</name>
    <dbReference type="NCBI Taxonomy" id="578462"/>
    <lineage>
        <taxon>Eukaryota</taxon>
        <taxon>Fungi</taxon>
        <taxon>Fungi incertae sedis</taxon>
        <taxon>Blastocladiomycota</taxon>
        <taxon>Blastocladiomycetes</taxon>
        <taxon>Blastocladiales</taxon>
        <taxon>Blastocladiaceae</taxon>
        <taxon>Allomyces</taxon>
    </lineage>
</organism>
<accession>A0A0L0RYS5</accession>
<evidence type="ECO:0000259" key="3">
    <source>
        <dbReference type="Pfam" id="PF05670"/>
    </source>
</evidence>
<dbReference type="AlphaFoldDB" id="A0A0L0RYS5"/>
<evidence type="ECO:0000256" key="1">
    <source>
        <dbReference type="ARBA" id="ARBA00008998"/>
    </source>
</evidence>
<reference evidence="4 5" key="1">
    <citation type="submission" date="2009-11" db="EMBL/GenBank/DDBJ databases">
        <title>Annotation of Allomyces macrogynus ATCC 38327.</title>
        <authorList>
            <consortium name="The Broad Institute Genome Sequencing Platform"/>
            <person name="Russ C."/>
            <person name="Cuomo C."/>
            <person name="Burger G."/>
            <person name="Gray M.W."/>
            <person name="Holland P.W.H."/>
            <person name="King N."/>
            <person name="Lang F.B.F."/>
            <person name="Roger A.J."/>
            <person name="Ruiz-Trillo I."/>
            <person name="Young S.K."/>
            <person name="Zeng Q."/>
            <person name="Gargeya S."/>
            <person name="Fitzgerald M."/>
            <person name="Haas B."/>
            <person name="Abouelleil A."/>
            <person name="Alvarado L."/>
            <person name="Arachchi H.M."/>
            <person name="Berlin A."/>
            <person name="Chapman S.B."/>
            <person name="Gearin G."/>
            <person name="Goldberg J."/>
            <person name="Griggs A."/>
            <person name="Gujja S."/>
            <person name="Hansen M."/>
            <person name="Heiman D."/>
            <person name="Howarth C."/>
            <person name="Larimer J."/>
            <person name="Lui A."/>
            <person name="MacDonald P.J.P."/>
            <person name="McCowen C."/>
            <person name="Montmayeur A."/>
            <person name="Murphy C."/>
            <person name="Neiman D."/>
            <person name="Pearson M."/>
            <person name="Priest M."/>
            <person name="Roberts A."/>
            <person name="Saif S."/>
            <person name="Shea T."/>
            <person name="Sisk P."/>
            <person name="Stolte C."/>
            <person name="Sykes S."/>
            <person name="Wortman J."/>
            <person name="Nusbaum C."/>
            <person name="Birren B."/>
        </authorList>
    </citation>
    <scope>NUCLEOTIDE SEQUENCE [LARGE SCALE GENOMIC DNA]</scope>
    <source>
        <strain evidence="4 5">ATCC 38327</strain>
    </source>
</reference>
<reference evidence="5" key="2">
    <citation type="submission" date="2009-11" db="EMBL/GenBank/DDBJ databases">
        <title>The Genome Sequence of Allomyces macrogynus strain ATCC 38327.</title>
        <authorList>
            <consortium name="The Broad Institute Genome Sequencing Platform"/>
            <person name="Russ C."/>
            <person name="Cuomo C."/>
            <person name="Shea T."/>
            <person name="Young S.K."/>
            <person name="Zeng Q."/>
            <person name="Koehrsen M."/>
            <person name="Haas B."/>
            <person name="Borodovsky M."/>
            <person name="Guigo R."/>
            <person name="Alvarado L."/>
            <person name="Berlin A."/>
            <person name="Borenstein D."/>
            <person name="Chen Z."/>
            <person name="Engels R."/>
            <person name="Freedman E."/>
            <person name="Gellesch M."/>
            <person name="Goldberg J."/>
            <person name="Griggs A."/>
            <person name="Gujja S."/>
            <person name="Heiman D."/>
            <person name="Hepburn T."/>
            <person name="Howarth C."/>
            <person name="Jen D."/>
            <person name="Larson L."/>
            <person name="Lewis B."/>
            <person name="Mehta T."/>
            <person name="Park D."/>
            <person name="Pearson M."/>
            <person name="Roberts A."/>
            <person name="Saif S."/>
            <person name="Shenoy N."/>
            <person name="Sisk P."/>
            <person name="Stolte C."/>
            <person name="Sykes S."/>
            <person name="Walk T."/>
            <person name="White J."/>
            <person name="Yandava C."/>
            <person name="Burger G."/>
            <person name="Gray M.W."/>
            <person name="Holland P.W.H."/>
            <person name="King N."/>
            <person name="Lang F.B.F."/>
            <person name="Roger A.J."/>
            <person name="Ruiz-Trillo I."/>
            <person name="Lander E."/>
            <person name="Nusbaum C."/>
        </authorList>
    </citation>
    <scope>NUCLEOTIDE SEQUENCE [LARGE SCALE GENOMIC DNA]</scope>
    <source>
        <strain evidence="5">ATCC 38327</strain>
    </source>
</reference>
<dbReference type="VEuPathDB" id="FungiDB:AMAG_01214"/>
<dbReference type="STRING" id="578462.A0A0L0RYS5"/>
<evidence type="ECO:0000256" key="2">
    <source>
        <dbReference type="SAM" id="MobiDB-lite"/>
    </source>
</evidence>
<dbReference type="Pfam" id="PF05670">
    <property type="entry name" value="NFACT-R_1"/>
    <property type="match status" value="1"/>
</dbReference>
<keyword evidence="5" id="KW-1185">Reference proteome</keyword>
<gene>
    <name evidence="4" type="ORF">AMAG_01214</name>
</gene>
<dbReference type="eggNOG" id="KOG3272">
    <property type="taxonomic scope" value="Eukaryota"/>
</dbReference>
<dbReference type="OMA" id="DICDAPM"/>
<dbReference type="EMBL" id="GG745329">
    <property type="protein sequence ID" value="KNE55310.1"/>
    <property type="molecule type" value="Genomic_DNA"/>
</dbReference>
<evidence type="ECO:0000313" key="4">
    <source>
        <dbReference type="EMBL" id="KNE55310.1"/>
    </source>
</evidence>
<protein>
    <recommendedName>
        <fullName evidence="3">NFACT RNA-binding domain-containing protein</fullName>
    </recommendedName>
</protein>
<comment type="similarity">
    <text evidence="1">Belongs to the CCDC25 family.</text>
</comment>
<dbReference type="InterPro" id="IPR008532">
    <property type="entry name" value="NFACT_RNA-bd"/>
</dbReference>
<sequence length="243" mass="27624">MFSRDTGGAIIFLFSYEDLIKHAWEEDIWFHVDKLSSAHVYLRLQPCRVVAAPAAAAAKPGTPPTKVRKPGTKPAPAPAAAPVDNHLYCTTWDDIPEVLLQEIAQLTKANSIEGNKRDNQTIIYTPASNLKKTSGMDTGSVTFHSNKLVKRVYVATRTNEIINRLNKTKQERTPDLAREKIEHEKALRAAAKEIEKAKHAEEERMRQEWKRQKEQSSYDSLFDESEMTTNHDLLNEDGEYDFM</sequence>
<dbReference type="Proteomes" id="UP000054350">
    <property type="component" value="Unassembled WGS sequence"/>
</dbReference>
<feature type="compositionally biased region" description="Basic and acidic residues" evidence="2">
    <location>
        <begin position="196"/>
        <end position="216"/>
    </location>
</feature>
<feature type="region of interest" description="Disordered" evidence="2">
    <location>
        <begin position="196"/>
        <end position="243"/>
    </location>
</feature>
<dbReference type="InterPro" id="IPR039730">
    <property type="entry name" value="Jlp2/Ccd25"/>
</dbReference>
<dbReference type="OrthoDB" id="200398at2759"/>
<dbReference type="PANTHER" id="PTHR13049">
    <property type="entry name" value="DUF814-RELATED"/>
    <property type="match status" value="1"/>
</dbReference>
<proteinExistence type="inferred from homology"/>
<evidence type="ECO:0000313" key="5">
    <source>
        <dbReference type="Proteomes" id="UP000054350"/>
    </source>
</evidence>